<dbReference type="EMBL" id="CM001023">
    <property type="protein sequence ID" value="EAZ80970.1"/>
    <property type="molecule type" value="Genomic_DNA"/>
</dbReference>
<evidence type="ECO:0000256" key="2">
    <source>
        <dbReference type="SAM" id="SignalP"/>
    </source>
</evidence>
<organism evidence="3 4">
    <name type="scientific">Algoriphagus machipongonensis</name>
    <dbReference type="NCBI Taxonomy" id="388413"/>
    <lineage>
        <taxon>Bacteria</taxon>
        <taxon>Pseudomonadati</taxon>
        <taxon>Bacteroidota</taxon>
        <taxon>Cytophagia</taxon>
        <taxon>Cytophagales</taxon>
        <taxon>Cyclobacteriaceae</taxon>
        <taxon>Algoriphagus</taxon>
    </lineage>
</organism>
<accession>A3HWJ7</accession>
<evidence type="ECO:0000313" key="4">
    <source>
        <dbReference type="Proteomes" id="UP000003919"/>
    </source>
</evidence>
<feature type="compositionally biased region" description="Low complexity" evidence="1">
    <location>
        <begin position="374"/>
        <end position="427"/>
    </location>
</feature>
<dbReference type="RefSeq" id="WP_008202602.1">
    <property type="nucleotide sequence ID" value="NZ_CM001023.1"/>
</dbReference>
<dbReference type="EMBL" id="AAXU02000001">
    <property type="protein sequence ID" value="EAZ80970.1"/>
    <property type="molecule type" value="Genomic_DNA"/>
</dbReference>
<feature type="compositionally biased region" description="Low complexity" evidence="1">
    <location>
        <begin position="268"/>
        <end position="284"/>
    </location>
</feature>
<feature type="region of interest" description="Disordered" evidence="1">
    <location>
        <begin position="220"/>
        <end position="461"/>
    </location>
</feature>
<name>A3HWJ7_9BACT</name>
<evidence type="ECO:0000313" key="3">
    <source>
        <dbReference type="EMBL" id="EAZ80970.1"/>
    </source>
</evidence>
<dbReference type="STRING" id="388413.ALPR1_18078"/>
<keyword evidence="4" id="KW-1185">Reference proteome</keyword>
<sequence length="461" mass="52145">MKQKNLKIGFAATLALLLTVGLFNPRQAKAEAPYGISFQVFYDELMPYGDWVKDANYGYIWLPAVRADFHPYGTNGHWVMTEYGNTWVSNYDWGWAPFHYGRWYFDDYYQSWAWIPGYDWGPAWVNWRTGGGYYGWAPLGPGVSINVRVNIPSYHWVFLPNHRIYHQHAYRYYAPRKTKIKIYNRTTIINNTVVYNNNQYAAGPSRREVSRVTRRNVPVYSVRGSNKPGRAAVSRNSLNIYQPNMTASRNRSVDARPSRVGTPEQVRTARSNSRNAYSNSPSRNARGEATTRGRSATPSVRGNQEIRNSRTPAKANSKDRGFEMKPYDGSRTRTNAPSTRTQSPNNSRATTPRTQSKPTVRSTPQRSSGARVSQPQQRKQQTRTQPTQRTKASTPTSRSSRSKVSSPSQSRTKSSPQVRSSRSSNVRTAPKRTSKSSTSSARKSTSRSSSSRSSSSSRGNN</sequence>
<dbReference type="Proteomes" id="UP000003919">
    <property type="component" value="Chromosome"/>
</dbReference>
<feature type="compositionally biased region" description="Polar residues" evidence="1">
    <location>
        <begin position="332"/>
        <end position="373"/>
    </location>
</feature>
<dbReference type="AlphaFoldDB" id="A3HWJ7"/>
<feature type="signal peptide" evidence="2">
    <location>
        <begin position="1"/>
        <end position="30"/>
    </location>
</feature>
<keyword evidence="2" id="KW-0732">Signal</keyword>
<proteinExistence type="predicted"/>
<dbReference type="HOGENOM" id="CLU_043502_0_0_10"/>
<evidence type="ECO:0000256" key="1">
    <source>
        <dbReference type="SAM" id="MobiDB-lite"/>
    </source>
</evidence>
<protein>
    <recommendedName>
        <fullName evidence="5">Prolin-rich transmembrane protein</fullName>
    </recommendedName>
</protein>
<feature type="chain" id="PRO_5002652791" description="Prolin-rich transmembrane protein" evidence="2">
    <location>
        <begin position="31"/>
        <end position="461"/>
    </location>
</feature>
<gene>
    <name evidence="3" type="ORF">ALPR1_18078</name>
</gene>
<feature type="compositionally biased region" description="Polar residues" evidence="1">
    <location>
        <begin position="234"/>
        <end position="250"/>
    </location>
</feature>
<evidence type="ECO:0008006" key="5">
    <source>
        <dbReference type="Google" id="ProtNLM"/>
    </source>
</evidence>
<comment type="caution">
    <text evidence="3">The sequence shown here is derived from an EMBL/GenBank/DDBJ whole genome shotgun (WGS) entry which is preliminary data.</text>
</comment>
<dbReference type="Pfam" id="PF20245">
    <property type="entry name" value="DUF6600"/>
    <property type="match status" value="1"/>
</dbReference>
<dbReference type="eggNOG" id="COG0845">
    <property type="taxonomic scope" value="Bacteria"/>
</dbReference>
<dbReference type="OrthoDB" id="5485224at2"/>
<feature type="compositionally biased region" description="Basic and acidic residues" evidence="1">
    <location>
        <begin position="316"/>
        <end position="331"/>
    </location>
</feature>
<reference evidence="3 4" key="1">
    <citation type="journal article" date="2011" name="J. Bacteriol.">
        <title>Complete genome sequence of Algoriphagus sp. PR1, bacterial prey of a colony-forming choanoflagellate.</title>
        <authorList>
            <person name="Alegado R.A."/>
            <person name="Ferriera S."/>
            <person name="Nusbaum C."/>
            <person name="Young S.K."/>
            <person name="Zeng Q."/>
            <person name="Imamovic A."/>
            <person name="Fairclough S.R."/>
            <person name="King N."/>
        </authorList>
    </citation>
    <scope>NUCLEOTIDE SEQUENCE [LARGE SCALE GENOMIC DNA]</scope>
    <source>
        <strain evidence="3 4">PR1</strain>
    </source>
</reference>
<dbReference type="InterPro" id="IPR046535">
    <property type="entry name" value="DUF6600"/>
</dbReference>
<feature type="compositionally biased region" description="Low complexity" evidence="1">
    <location>
        <begin position="435"/>
        <end position="461"/>
    </location>
</feature>
<feature type="compositionally biased region" description="Polar residues" evidence="1">
    <location>
        <begin position="292"/>
        <end position="311"/>
    </location>
</feature>